<evidence type="ECO:0000313" key="2">
    <source>
        <dbReference type="Proteomes" id="UP000177346"/>
    </source>
</evidence>
<accession>A0A1F5XFP4</accession>
<dbReference type="AlphaFoldDB" id="A0A1F5XFP4"/>
<reference evidence="1 2" key="1">
    <citation type="journal article" date="2016" name="Nat. Commun.">
        <title>Thousands of microbial genomes shed light on interconnected biogeochemical processes in an aquifer system.</title>
        <authorList>
            <person name="Anantharaman K."/>
            <person name="Brown C.T."/>
            <person name="Hug L.A."/>
            <person name="Sharon I."/>
            <person name="Castelle C.J."/>
            <person name="Probst A.J."/>
            <person name="Thomas B.C."/>
            <person name="Singh A."/>
            <person name="Wilkins M.J."/>
            <person name="Karaoz U."/>
            <person name="Brodie E.L."/>
            <person name="Williams K.H."/>
            <person name="Hubbard S.S."/>
            <person name="Banfield J.F."/>
        </authorList>
    </citation>
    <scope>NUCLEOTIDE SEQUENCE [LARGE SCALE GENOMIC DNA]</scope>
</reference>
<organism evidence="1 2">
    <name type="scientific">Candidatus Giovannonibacteria bacterium RIFCSPLOWO2_01_FULL_46_32</name>
    <dbReference type="NCBI Taxonomy" id="1798353"/>
    <lineage>
        <taxon>Bacteria</taxon>
        <taxon>Candidatus Giovannoniibacteriota</taxon>
    </lineage>
</organism>
<comment type="caution">
    <text evidence="1">The sequence shown here is derived from an EMBL/GenBank/DDBJ whole genome shotgun (WGS) entry which is preliminary data.</text>
</comment>
<dbReference type="Proteomes" id="UP000177346">
    <property type="component" value="Unassembled WGS sequence"/>
</dbReference>
<evidence type="ECO:0000313" key="1">
    <source>
        <dbReference type="EMBL" id="OGF86669.1"/>
    </source>
</evidence>
<name>A0A1F5XFP4_9BACT</name>
<dbReference type="EMBL" id="MFIF01000012">
    <property type="protein sequence ID" value="OGF86669.1"/>
    <property type="molecule type" value="Genomic_DNA"/>
</dbReference>
<sequence length="99" mass="11601">MEFSEVKLKKILKGERQEYQRYLGVVAEDFSDKLKLIAESVSGVQKQLVALRDMVVKNTEDIAVIKMDIESIKHMLKKKVDFDEFATLERRVSLLEKRR</sequence>
<protein>
    <submittedName>
        <fullName evidence="1">Uncharacterized protein</fullName>
    </submittedName>
</protein>
<gene>
    <name evidence="1" type="ORF">A3B19_00260</name>
</gene>
<proteinExistence type="predicted"/>